<keyword evidence="2 5" id="KW-0812">Transmembrane</keyword>
<comment type="subcellular location">
    <subcellularLocation>
        <location evidence="1">Endomembrane system</location>
        <topology evidence="1">Multi-pass membrane protein</topology>
    </subcellularLocation>
</comment>
<dbReference type="Proteomes" id="UP000683507">
    <property type="component" value="Chromosome"/>
</dbReference>
<dbReference type="Pfam" id="PF02656">
    <property type="entry name" value="DUF202"/>
    <property type="match status" value="1"/>
</dbReference>
<evidence type="ECO:0000259" key="6">
    <source>
        <dbReference type="Pfam" id="PF02656"/>
    </source>
</evidence>
<evidence type="ECO:0000313" key="8">
    <source>
        <dbReference type="Proteomes" id="UP000683507"/>
    </source>
</evidence>
<keyword evidence="8" id="KW-1185">Reference proteome</keyword>
<evidence type="ECO:0000256" key="2">
    <source>
        <dbReference type="ARBA" id="ARBA00022692"/>
    </source>
</evidence>
<gene>
    <name evidence="7" type="ORF">CRYO30217_02157</name>
</gene>
<feature type="domain" description="DUF202" evidence="6">
    <location>
        <begin position="19"/>
        <end position="79"/>
    </location>
</feature>
<feature type="transmembrane region" description="Helical" evidence="5">
    <location>
        <begin position="58"/>
        <end position="78"/>
    </location>
</feature>
<dbReference type="InterPro" id="IPR003807">
    <property type="entry name" value="DUF202"/>
</dbReference>
<keyword evidence="4 5" id="KW-0472">Membrane</keyword>
<dbReference type="GO" id="GO:0012505">
    <property type="term" value="C:endomembrane system"/>
    <property type="evidence" value="ECO:0007669"/>
    <property type="project" value="UniProtKB-SubCell"/>
</dbReference>
<accession>A0A916JNE2</accession>
<protein>
    <recommendedName>
        <fullName evidence="6">DUF202 domain-containing protein</fullName>
    </recommendedName>
</protein>
<reference evidence="7" key="1">
    <citation type="submission" date="2021-04" db="EMBL/GenBank/DDBJ databases">
        <authorList>
            <person name="Rodrigo-Torres L."/>
            <person name="Arahal R. D."/>
            <person name="Lucena T."/>
        </authorList>
    </citation>
    <scope>NUCLEOTIDE SEQUENCE</scope>
    <source>
        <strain evidence="7">AS29M-1</strain>
    </source>
</reference>
<proteinExistence type="predicted"/>
<keyword evidence="3 5" id="KW-1133">Transmembrane helix</keyword>
<dbReference type="AlphaFoldDB" id="A0A916JNE2"/>
<name>A0A916JNE2_9FLAO</name>
<evidence type="ECO:0000256" key="4">
    <source>
        <dbReference type="ARBA" id="ARBA00023136"/>
    </source>
</evidence>
<dbReference type="KEGG" id="ptan:CRYO30217_02157"/>
<dbReference type="RefSeq" id="WP_258542381.1">
    <property type="nucleotide sequence ID" value="NZ_OU015584.1"/>
</dbReference>
<organism evidence="7 8">
    <name type="scientific">Parvicella tangerina</name>
    <dbReference type="NCBI Taxonomy" id="2829795"/>
    <lineage>
        <taxon>Bacteria</taxon>
        <taxon>Pseudomonadati</taxon>
        <taxon>Bacteroidota</taxon>
        <taxon>Flavobacteriia</taxon>
        <taxon>Flavobacteriales</taxon>
        <taxon>Parvicellaceae</taxon>
        <taxon>Parvicella</taxon>
    </lineage>
</organism>
<evidence type="ECO:0000313" key="7">
    <source>
        <dbReference type="EMBL" id="CAG5083307.1"/>
    </source>
</evidence>
<evidence type="ECO:0000256" key="5">
    <source>
        <dbReference type="SAM" id="Phobius"/>
    </source>
</evidence>
<sequence length="94" mass="10984">MFVDNSNKEKITDWLALERTKMANQRTLLAMIRTGFYFLVMGLTVVTVDELGGLRQYYWLFFVAGALFVIIGVIHYFYNLNKLNKKYESSLSNE</sequence>
<feature type="transmembrane region" description="Helical" evidence="5">
    <location>
        <begin position="28"/>
        <end position="46"/>
    </location>
</feature>
<evidence type="ECO:0000256" key="1">
    <source>
        <dbReference type="ARBA" id="ARBA00004127"/>
    </source>
</evidence>
<evidence type="ECO:0000256" key="3">
    <source>
        <dbReference type="ARBA" id="ARBA00022989"/>
    </source>
</evidence>
<dbReference type="EMBL" id="OU015584">
    <property type="protein sequence ID" value="CAG5083307.1"/>
    <property type="molecule type" value="Genomic_DNA"/>
</dbReference>